<gene>
    <name evidence="3" type="primary">nad2</name>
</gene>
<feature type="transmembrane region" description="Helical" evidence="1">
    <location>
        <begin position="74"/>
        <end position="92"/>
    </location>
</feature>
<feature type="transmembrane region" description="Helical" evidence="1">
    <location>
        <begin position="201"/>
        <end position="218"/>
    </location>
</feature>
<dbReference type="EMBL" id="KY656897">
    <property type="protein sequence ID" value="ATU74601.1"/>
    <property type="molecule type" value="Genomic_DNA"/>
</dbReference>
<feature type="transmembrane region" description="Helical" evidence="1">
    <location>
        <begin position="177"/>
        <end position="194"/>
    </location>
</feature>
<evidence type="ECO:0000313" key="2">
    <source>
        <dbReference type="EMBL" id="ATU74588.1"/>
    </source>
</evidence>
<dbReference type="EMBL" id="KY656895">
    <property type="protein sequence ID" value="ATU74588.1"/>
    <property type="molecule type" value="Genomic_DNA"/>
</dbReference>
<keyword evidence="1" id="KW-0812">Transmembrane</keyword>
<feature type="transmembrane region" description="Helical" evidence="1">
    <location>
        <begin position="104"/>
        <end position="121"/>
    </location>
</feature>
<accession>A0A3Q8C9Y3</accession>
<protein>
    <submittedName>
        <fullName evidence="3">NADH dehydrogenase subunit 2</fullName>
    </submittedName>
</protein>
<feature type="transmembrane region" description="Helical" evidence="1">
    <location>
        <begin position="127"/>
        <end position="146"/>
    </location>
</feature>
<sequence>MLLILLLLNIILLSSSLDWVILWVGLEINTFVFLMINKSMTKMKTEFEFKYFIIQFFGSSIFLISWLFSVESLLFISIMIKLMLLPFLNLILESLKWVSPKLQLIFLSIQKIGPFFLLWSLQFHYDIKYSAFLMFNLLASMLMGINLSHWMDLLAISSNGQSTLIIMLMFFSKSSSLIYLFIYMISVIFFLISFKFNQETIFMFIFISGFPPSLIFFAKLNFLFMLFNFGLLGITMFTVFFSTMFFVYMKIFVLNFSQAYKTTPSLDTVKSMIFVLLMWTCFG</sequence>
<organism evidence="3">
    <name type="scientific">Liposcelis bostrychophila</name>
    <name type="common">Booklouse</name>
    <dbReference type="NCBI Taxonomy" id="185214"/>
    <lineage>
        <taxon>Eukaryota</taxon>
        <taxon>Metazoa</taxon>
        <taxon>Ecdysozoa</taxon>
        <taxon>Arthropoda</taxon>
        <taxon>Hexapoda</taxon>
        <taxon>Insecta</taxon>
        <taxon>Pterygota</taxon>
        <taxon>Neoptera</taxon>
        <taxon>Paraneoptera</taxon>
        <taxon>Psocodea</taxon>
        <taxon>Troctomorpha</taxon>
        <taxon>Liposcelidetae</taxon>
        <taxon>Liposcelididae</taxon>
        <taxon>Liposcelis</taxon>
    </lineage>
</organism>
<keyword evidence="1" id="KW-0472">Membrane</keyword>
<keyword evidence="3" id="KW-0496">Mitochondrion</keyword>
<keyword evidence="1" id="KW-1133">Transmembrane helix</keyword>
<feature type="transmembrane region" description="Helical" evidence="1">
    <location>
        <begin position="224"/>
        <end position="248"/>
    </location>
</feature>
<evidence type="ECO:0000256" key="1">
    <source>
        <dbReference type="SAM" id="Phobius"/>
    </source>
</evidence>
<geneLocation type="mitochondrion" evidence="3"/>
<proteinExistence type="predicted"/>
<feature type="transmembrane region" description="Helical" evidence="1">
    <location>
        <begin position="49"/>
        <end position="68"/>
    </location>
</feature>
<reference evidence="3" key="1">
    <citation type="submission" date="2017-02" db="EMBL/GenBank/DDBJ databases">
        <title>Mitochondrial genome organization varies among different groups of the booklouse, Liposcelis bostrychophila.</title>
        <authorList>
            <person name="Feng S.Q."/>
            <person name="Yang Q.Q."/>
            <person name="Li Z.H."/>
        </authorList>
    </citation>
    <scope>NUCLEOTIDE SEQUENCE</scope>
    <source>
        <strain evidence="2">HLM</strain>
        <strain evidence="3">SY</strain>
    </source>
</reference>
<name>A0A3Q8C9Y3_LIPBO</name>
<evidence type="ECO:0000313" key="3">
    <source>
        <dbReference type="EMBL" id="ATU74601.1"/>
    </source>
</evidence>
<dbReference type="AlphaFoldDB" id="A0A3Q8C9Y3"/>